<accession>A0A0R3SQH8</accession>
<evidence type="ECO:0000313" key="3">
    <source>
        <dbReference type="Proteomes" id="UP000274504"/>
    </source>
</evidence>
<reference evidence="2 3" key="2">
    <citation type="submission" date="2018-11" db="EMBL/GenBank/DDBJ databases">
        <authorList>
            <consortium name="Pathogen Informatics"/>
        </authorList>
    </citation>
    <scope>NUCLEOTIDE SEQUENCE [LARGE SCALE GENOMIC DNA]</scope>
</reference>
<name>A0A0R3SQH8_HYMDI</name>
<proteinExistence type="predicted"/>
<evidence type="ECO:0000313" key="4">
    <source>
        <dbReference type="WBParaSite" id="HDID_0000732901-mRNA-1"/>
    </source>
</evidence>
<protein>
    <submittedName>
        <fullName evidence="2 4">Uncharacterized protein</fullName>
    </submittedName>
</protein>
<evidence type="ECO:0000256" key="1">
    <source>
        <dbReference type="SAM" id="MobiDB-lite"/>
    </source>
</evidence>
<dbReference type="EMBL" id="UYSG01010925">
    <property type="protein sequence ID" value="VDL59645.1"/>
    <property type="molecule type" value="Genomic_DNA"/>
</dbReference>
<feature type="region of interest" description="Disordered" evidence="1">
    <location>
        <begin position="25"/>
        <end position="46"/>
    </location>
</feature>
<gene>
    <name evidence="2" type="ORF">HDID_LOCUS7327</name>
</gene>
<evidence type="ECO:0000313" key="2">
    <source>
        <dbReference type="EMBL" id="VDL59645.1"/>
    </source>
</evidence>
<dbReference type="WBParaSite" id="HDID_0000732901-mRNA-1">
    <property type="protein sequence ID" value="HDID_0000732901-mRNA-1"/>
    <property type="gene ID" value="HDID_0000732901"/>
</dbReference>
<sequence length="108" mass="12644">MTDTTITNEEKTPYRKKLLNEDNGAELAATRKRKRRCQRSTDSLKTPGFVRRVHGMIDENPGKSMRDIMSKIFKRVRFMPTETTRKNRLIRAKRLLNGLKHPEEQGCL</sequence>
<dbReference type="Proteomes" id="UP000274504">
    <property type="component" value="Unassembled WGS sequence"/>
</dbReference>
<organism evidence="4">
    <name type="scientific">Hymenolepis diminuta</name>
    <name type="common">Rat tapeworm</name>
    <dbReference type="NCBI Taxonomy" id="6216"/>
    <lineage>
        <taxon>Eukaryota</taxon>
        <taxon>Metazoa</taxon>
        <taxon>Spiralia</taxon>
        <taxon>Lophotrochozoa</taxon>
        <taxon>Platyhelminthes</taxon>
        <taxon>Cestoda</taxon>
        <taxon>Eucestoda</taxon>
        <taxon>Cyclophyllidea</taxon>
        <taxon>Hymenolepididae</taxon>
        <taxon>Hymenolepis</taxon>
    </lineage>
</organism>
<dbReference type="AlphaFoldDB" id="A0A0R3SQH8"/>
<reference evidence="4" key="1">
    <citation type="submission" date="2017-02" db="UniProtKB">
        <authorList>
            <consortium name="WormBaseParasite"/>
        </authorList>
    </citation>
    <scope>IDENTIFICATION</scope>
</reference>